<feature type="compositionally biased region" description="Low complexity" evidence="3">
    <location>
        <begin position="139"/>
        <end position="150"/>
    </location>
</feature>
<dbReference type="CDD" id="cd11566">
    <property type="entry name" value="eIF1_SUI1"/>
    <property type="match status" value="1"/>
</dbReference>
<reference evidence="5" key="1">
    <citation type="submission" date="2022-07" db="EMBL/GenBank/DDBJ databases">
        <title>Phylogenomic reconstructions and comparative analyses of Kickxellomycotina fungi.</title>
        <authorList>
            <person name="Reynolds N.K."/>
            <person name="Stajich J.E."/>
            <person name="Barry K."/>
            <person name="Grigoriev I.V."/>
            <person name="Crous P."/>
            <person name="Smith M.E."/>
        </authorList>
    </citation>
    <scope>NUCLEOTIDE SEQUENCE</scope>
    <source>
        <strain evidence="5">CBS 109367</strain>
    </source>
</reference>
<dbReference type="Gene3D" id="3.30.780.10">
    <property type="entry name" value="SUI1-like domain"/>
    <property type="match status" value="1"/>
</dbReference>
<keyword evidence="5" id="KW-0396">Initiation factor</keyword>
<keyword evidence="6" id="KW-1185">Reference proteome</keyword>
<dbReference type="InterPro" id="IPR036877">
    <property type="entry name" value="SUI1_dom_sf"/>
</dbReference>
<proteinExistence type="inferred from homology"/>
<evidence type="ECO:0000313" key="6">
    <source>
        <dbReference type="Proteomes" id="UP001151516"/>
    </source>
</evidence>
<evidence type="ECO:0000313" key="5">
    <source>
        <dbReference type="EMBL" id="KAJ2684732.1"/>
    </source>
</evidence>
<dbReference type="InterPro" id="IPR005874">
    <property type="entry name" value="SUI1_euk"/>
</dbReference>
<evidence type="ECO:0000256" key="3">
    <source>
        <dbReference type="SAM" id="MobiDB-lite"/>
    </source>
</evidence>
<dbReference type="OrthoDB" id="10248435at2759"/>
<feature type="region of interest" description="Disordered" evidence="3">
    <location>
        <begin position="1"/>
        <end position="174"/>
    </location>
</feature>
<dbReference type="SUPFAM" id="SSF55159">
    <property type="entry name" value="eIF1-like"/>
    <property type="match status" value="1"/>
</dbReference>
<evidence type="ECO:0000259" key="4">
    <source>
        <dbReference type="PROSITE" id="PS50296"/>
    </source>
</evidence>
<dbReference type="AlphaFoldDB" id="A0A9W8GCC5"/>
<dbReference type="PROSITE" id="PS50296">
    <property type="entry name" value="SUI1"/>
    <property type="match status" value="1"/>
</dbReference>
<dbReference type="EMBL" id="JANBTX010000191">
    <property type="protein sequence ID" value="KAJ2684732.1"/>
    <property type="molecule type" value="Genomic_DNA"/>
</dbReference>
<comment type="caution">
    <text evidence="5">The sequence shown here is derived from an EMBL/GenBank/DDBJ whole genome shotgun (WGS) entry which is preliminary data.</text>
</comment>
<evidence type="ECO:0000256" key="2">
    <source>
        <dbReference type="ARBA" id="ARBA00022917"/>
    </source>
</evidence>
<accession>A0A9W8GCC5</accession>
<keyword evidence="2" id="KW-0648">Protein biosynthesis</keyword>
<dbReference type="PANTHER" id="PTHR10388">
    <property type="entry name" value="EUKARYOTIC TRANSLATION INITIATION FACTOR SUI1"/>
    <property type="match status" value="1"/>
</dbReference>
<dbReference type="InterPro" id="IPR001950">
    <property type="entry name" value="SUI1"/>
</dbReference>
<gene>
    <name evidence="5" type="primary">SUI1</name>
    <name evidence="5" type="ORF">IWW39_004729</name>
</gene>
<evidence type="ECO:0000256" key="1">
    <source>
        <dbReference type="ARBA" id="ARBA00005422"/>
    </source>
</evidence>
<dbReference type="Proteomes" id="UP001151516">
    <property type="component" value="Unassembled WGS sequence"/>
</dbReference>
<feature type="compositionally biased region" description="Basic and acidic residues" evidence="3">
    <location>
        <begin position="13"/>
        <end position="23"/>
    </location>
</feature>
<organism evidence="5 6">
    <name type="scientific">Coemansia spiralis</name>
    <dbReference type="NCBI Taxonomy" id="417178"/>
    <lineage>
        <taxon>Eukaryota</taxon>
        <taxon>Fungi</taxon>
        <taxon>Fungi incertae sedis</taxon>
        <taxon>Zoopagomycota</taxon>
        <taxon>Kickxellomycotina</taxon>
        <taxon>Kickxellomycetes</taxon>
        <taxon>Kickxellales</taxon>
        <taxon>Kickxellaceae</taxon>
        <taxon>Coemansia</taxon>
    </lineage>
</organism>
<comment type="similarity">
    <text evidence="1">Belongs to the SUI1 family.</text>
</comment>
<sequence length="282" mass="30134">MSSNKNDNSADFPHSETKPKEVPAAKVDNSQPSADAKPKEAPASETKPTEATTAKVDVSLPSSETKPKEVPVSETKPTEAPAAKVNDSLPSSESKTPAKPVAVKEAPKPSTSKKAYATPSGSEDEAPSKPAATKKKASKASTSKKAYATPPVSDDEAPAKPVAPKKTSKPLGKTVGFDADISLDPFNDTNEKSNIQDNIVHIRVQQRNGRKTITTIQGLAKELDLKKILKYMKKTYACNGTVVDDEEHGEIVQLQGDQRSMASTFLIEQKISKKTSVKVHGF</sequence>
<dbReference type="Pfam" id="PF01253">
    <property type="entry name" value="SUI1"/>
    <property type="match status" value="1"/>
</dbReference>
<name>A0A9W8GCC5_9FUNG</name>
<feature type="domain" description="SUI1" evidence="4">
    <location>
        <begin position="200"/>
        <end position="270"/>
    </location>
</feature>
<protein>
    <submittedName>
        <fullName evidence="5">Eukaryotic translation initiation factor eIF-1</fullName>
    </submittedName>
</protein>
<dbReference type="GO" id="GO:0003743">
    <property type="term" value="F:translation initiation factor activity"/>
    <property type="evidence" value="ECO:0007669"/>
    <property type="project" value="UniProtKB-KW"/>
</dbReference>